<dbReference type="InterPro" id="IPR043519">
    <property type="entry name" value="NT_sf"/>
</dbReference>
<reference evidence="7 8" key="1">
    <citation type="submission" date="2017-08" db="EMBL/GenBank/DDBJ databases">
        <title>Salimicrobium alkalisoli sp. nov., isolated from saline alkaline soil.</title>
        <authorList>
            <person name="Zhang G."/>
            <person name="Xiong Q."/>
        </authorList>
    </citation>
    <scope>NUCLEOTIDE SEQUENCE [LARGE SCALE GENOMIC DNA]</scope>
    <source>
        <strain evidence="7 8">WN024</strain>
    </source>
</reference>
<keyword evidence="4" id="KW-0547">Nucleotide-binding</keyword>
<evidence type="ECO:0000313" key="8">
    <source>
        <dbReference type="Proteomes" id="UP000217561"/>
    </source>
</evidence>
<accession>A0ABX4HP32</accession>
<dbReference type="RefSeq" id="WP_095822904.1">
    <property type="nucleotide sequence ID" value="NZ_NSGH01000032.1"/>
</dbReference>
<dbReference type="PIRSF" id="PIRSF000819">
    <property type="entry name" value="Streptomycin_3-adenylyltransf"/>
    <property type="match status" value="1"/>
</dbReference>
<comment type="caution">
    <text evidence="7">The sequence shown here is derived from an EMBL/GenBank/DDBJ whole genome shotgun (WGS) entry which is preliminary data.</text>
</comment>
<name>A0ABX4HP32_9BACI</name>
<evidence type="ECO:0000256" key="1">
    <source>
        <dbReference type="ARBA" id="ARBA00022679"/>
    </source>
</evidence>
<protein>
    <recommendedName>
        <fullName evidence="4">Spectinomycin 9-adenylyltransferase</fullName>
    </recommendedName>
</protein>
<feature type="domain" description="Adenylyltransferase AadA C-terminal" evidence="6">
    <location>
        <begin position="158"/>
        <end position="250"/>
    </location>
</feature>
<dbReference type="InterPro" id="IPR002934">
    <property type="entry name" value="Polymerase_NTP_transf_dom"/>
</dbReference>
<evidence type="ECO:0000256" key="2">
    <source>
        <dbReference type="ARBA" id="ARBA00023251"/>
    </source>
</evidence>
<evidence type="ECO:0000256" key="4">
    <source>
        <dbReference type="PIRNR" id="PIRNR000819"/>
    </source>
</evidence>
<keyword evidence="4" id="KW-0548">Nucleotidyltransferase</keyword>
<evidence type="ECO:0000313" key="7">
    <source>
        <dbReference type="EMBL" id="PBB04665.1"/>
    </source>
</evidence>
<dbReference type="Pfam" id="PF01909">
    <property type="entry name" value="NTP_transf_2"/>
    <property type="match status" value="1"/>
</dbReference>
<dbReference type="Gene3D" id="3.30.460.10">
    <property type="entry name" value="Beta Polymerase, domain 2"/>
    <property type="match status" value="1"/>
</dbReference>
<keyword evidence="8" id="KW-1185">Reference proteome</keyword>
<sequence>MTNSWPNCSTEIKELIFTLLSDVKKIIKEGFVGFYIHGSLAMGGFHPDNSDIDILIVTQNSIAVETKKKLAQLFLYHSNNPFPIEVSSMNEQQLKNWSHPSVYDFHYSEYWRKCFEKRLATGTYRYLNNQIKPDPDLSAHIKITTNRGVCIEGRPISEVFPYVPHSYYISSIIGDFEECLENIEKDPIYCTLNLIRVLWYLEEGVIASKEEAGKWGIISLPKEMKSTIQKVSYNYSNTDKTYYLEKSELRLVKNYIAGNVQALLN</sequence>
<evidence type="ECO:0000259" key="6">
    <source>
        <dbReference type="Pfam" id="PF13427"/>
    </source>
</evidence>
<proteinExistence type="predicted"/>
<dbReference type="CDD" id="cd05403">
    <property type="entry name" value="NT_KNTase_like"/>
    <property type="match status" value="1"/>
</dbReference>
<keyword evidence="4" id="KW-0067">ATP-binding</keyword>
<dbReference type="EMBL" id="NSGH01000032">
    <property type="protein sequence ID" value="PBB04665.1"/>
    <property type="molecule type" value="Genomic_DNA"/>
</dbReference>
<organism evidence="7 8">
    <name type="scientific">Salimicrobium humidisoli</name>
    <dbReference type="NCBI Taxonomy" id="2029857"/>
    <lineage>
        <taxon>Bacteria</taxon>
        <taxon>Bacillati</taxon>
        <taxon>Bacillota</taxon>
        <taxon>Bacilli</taxon>
        <taxon>Bacillales</taxon>
        <taxon>Bacillaceae</taxon>
        <taxon>Salimicrobium</taxon>
    </lineage>
</organism>
<dbReference type="SUPFAM" id="SSF81301">
    <property type="entry name" value="Nucleotidyltransferase"/>
    <property type="match status" value="1"/>
</dbReference>
<keyword evidence="2 4" id="KW-0046">Antibiotic resistance</keyword>
<dbReference type="Proteomes" id="UP000217561">
    <property type="component" value="Unassembled WGS sequence"/>
</dbReference>
<feature type="domain" description="Polymerase nucleotidyl transferase" evidence="5">
    <location>
        <begin position="23"/>
        <end position="72"/>
    </location>
</feature>
<keyword evidence="1 4" id="KW-0808">Transferase</keyword>
<dbReference type="Pfam" id="PF13427">
    <property type="entry name" value="AadA_C"/>
    <property type="match status" value="1"/>
</dbReference>
<evidence type="ECO:0000256" key="3">
    <source>
        <dbReference type="ARBA" id="ARBA00047831"/>
    </source>
</evidence>
<dbReference type="InterPro" id="IPR025184">
    <property type="entry name" value="AadA_C"/>
</dbReference>
<gene>
    <name evidence="7" type="ORF">CKW00_12895</name>
</gene>
<comment type="catalytic activity">
    <reaction evidence="3 4">
        <text>spectinomycin + ATP = 9-O-adenylylspectinomycin + diphosphate</text>
        <dbReference type="Rhea" id="RHEA:63228"/>
        <dbReference type="ChEBI" id="CHEBI:30616"/>
        <dbReference type="ChEBI" id="CHEBI:33019"/>
        <dbReference type="ChEBI" id="CHEBI:146260"/>
        <dbReference type="ChEBI" id="CHEBI:146261"/>
    </reaction>
</comment>
<evidence type="ECO:0000259" key="5">
    <source>
        <dbReference type="Pfam" id="PF01909"/>
    </source>
</evidence>
<dbReference type="InterPro" id="IPR024172">
    <property type="entry name" value="AadA/Aad9"/>
</dbReference>